<evidence type="ECO:0000313" key="3">
    <source>
        <dbReference type="Proteomes" id="UP001500320"/>
    </source>
</evidence>
<feature type="region of interest" description="Disordered" evidence="1">
    <location>
        <begin position="132"/>
        <end position="203"/>
    </location>
</feature>
<protein>
    <submittedName>
        <fullName evidence="2">Uncharacterized protein</fullName>
    </submittedName>
</protein>
<feature type="compositionally biased region" description="Polar residues" evidence="1">
    <location>
        <begin position="192"/>
        <end position="203"/>
    </location>
</feature>
<name>A0ABP6P013_9ACTN</name>
<gene>
    <name evidence="2" type="ORF">GCM10010466_62410</name>
</gene>
<keyword evidence="3" id="KW-1185">Reference proteome</keyword>
<dbReference type="Proteomes" id="UP001500320">
    <property type="component" value="Unassembled WGS sequence"/>
</dbReference>
<proteinExistence type="predicted"/>
<evidence type="ECO:0000313" key="2">
    <source>
        <dbReference type="EMBL" id="GAA3162977.1"/>
    </source>
</evidence>
<dbReference type="EMBL" id="BAAAUT010000077">
    <property type="protein sequence ID" value="GAA3162977.1"/>
    <property type="molecule type" value="Genomic_DNA"/>
</dbReference>
<organism evidence="2 3">
    <name type="scientific">Planomonospora alba</name>
    <dbReference type="NCBI Taxonomy" id="161354"/>
    <lineage>
        <taxon>Bacteria</taxon>
        <taxon>Bacillati</taxon>
        <taxon>Actinomycetota</taxon>
        <taxon>Actinomycetes</taxon>
        <taxon>Streptosporangiales</taxon>
        <taxon>Streptosporangiaceae</taxon>
        <taxon>Planomonospora</taxon>
    </lineage>
</organism>
<accession>A0ABP6P013</accession>
<evidence type="ECO:0000256" key="1">
    <source>
        <dbReference type="SAM" id="MobiDB-lite"/>
    </source>
</evidence>
<reference evidence="3" key="1">
    <citation type="journal article" date="2019" name="Int. J. Syst. Evol. Microbiol.">
        <title>The Global Catalogue of Microorganisms (GCM) 10K type strain sequencing project: providing services to taxonomists for standard genome sequencing and annotation.</title>
        <authorList>
            <consortium name="The Broad Institute Genomics Platform"/>
            <consortium name="The Broad Institute Genome Sequencing Center for Infectious Disease"/>
            <person name="Wu L."/>
            <person name="Ma J."/>
        </authorList>
    </citation>
    <scope>NUCLEOTIDE SEQUENCE [LARGE SCALE GENOMIC DNA]</scope>
    <source>
        <strain evidence="3">JCM 9373</strain>
    </source>
</reference>
<feature type="region of interest" description="Disordered" evidence="1">
    <location>
        <begin position="1"/>
        <end position="107"/>
    </location>
</feature>
<feature type="compositionally biased region" description="Low complexity" evidence="1">
    <location>
        <begin position="134"/>
        <end position="152"/>
    </location>
</feature>
<sequence>MSDHETPHGASRGEPGPTQSRPGPEAGPTGPQEAAVAGSPTREEGAATGRPGPQEAAAPGPQEAAAPPAPAPGTGTGQSAPRPGTAWYEPAAPSGGFPDGPRPWTRPAWLRGRTALAGAAAGLVLAGGIGGFALGHLTAGHGARHAGPAGTGLSQSDDGHPHRRSAPGRPPADAGSGSTESTEPRSGRDGTGTVSGQASTGQS</sequence>
<dbReference type="RefSeq" id="WP_344865839.1">
    <property type="nucleotide sequence ID" value="NZ_BAAAUT010000077.1"/>
</dbReference>
<feature type="compositionally biased region" description="Low complexity" evidence="1">
    <location>
        <begin position="51"/>
        <end position="66"/>
    </location>
</feature>
<comment type="caution">
    <text evidence="2">The sequence shown here is derived from an EMBL/GenBank/DDBJ whole genome shotgun (WGS) entry which is preliminary data.</text>
</comment>